<proteinExistence type="predicted"/>
<keyword evidence="2" id="KW-1185">Reference proteome</keyword>
<dbReference type="VEuPathDB" id="FungiDB:CIMG_13078"/>
<gene>
    <name evidence="1" type="ORF">CIMG_13078</name>
</gene>
<dbReference type="AlphaFoldDB" id="J3K8U3"/>
<dbReference type="GeneID" id="24164705"/>
<organism evidence="1 2">
    <name type="scientific">Coccidioides immitis (strain RS)</name>
    <name type="common">Valley fever fungus</name>
    <dbReference type="NCBI Taxonomy" id="246410"/>
    <lineage>
        <taxon>Eukaryota</taxon>
        <taxon>Fungi</taxon>
        <taxon>Dikarya</taxon>
        <taxon>Ascomycota</taxon>
        <taxon>Pezizomycotina</taxon>
        <taxon>Eurotiomycetes</taxon>
        <taxon>Eurotiomycetidae</taxon>
        <taxon>Onygenales</taxon>
        <taxon>Onygenaceae</taxon>
        <taxon>Coccidioides</taxon>
    </lineage>
</organism>
<dbReference type="EMBL" id="GG704912">
    <property type="protein sequence ID" value="EAS31272.3"/>
    <property type="molecule type" value="Genomic_DNA"/>
</dbReference>
<name>J3K8U3_COCIM</name>
<reference evidence="2" key="1">
    <citation type="journal article" date="2009" name="Genome Res.">
        <title>Comparative genomic analyses of the human fungal pathogens Coccidioides and their relatives.</title>
        <authorList>
            <person name="Sharpton T.J."/>
            <person name="Stajich J.E."/>
            <person name="Rounsley S.D."/>
            <person name="Gardner M.J."/>
            <person name="Wortman J.R."/>
            <person name="Jordar V.S."/>
            <person name="Maiti R."/>
            <person name="Kodira C.D."/>
            <person name="Neafsey D.E."/>
            <person name="Zeng Q."/>
            <person name="Hung C.-Y."/>
            <person name="McMahan C."/>
            <person name="Muszewska A."/>
            <person name="Grynberg M."/>
            <person name="Mandel M.A."/>
            <person name="Kellner E.M."/>
            <person name="Barker B.M."/>
            <person name="Galgiani J.N."/>
            <person name="Orbach M.J."/>
            <person name="Kirkland T.N."/>
            <person name="Cole G.T."/>
            <person name="Henn M.R."/>
            <person name="Birren B.W."/>
            <person name="Taylor J.W."/>
        </authorList>
    </citation>
    <scope>NUCLEOTIDE SEQUENCE [LARGE SCALE GENOMIC DNA]</scope>
    <source>
        <strain evidence="2">RS</strain>
    </source>
</reference>
<dbReference type="RefSeq" id="XP_001242855.2">
    <property type="nucleotide sequence ID" value="XM_001242854.2"/>
</dbReference>
<protein>
    <submittedName>
        <fullName evidence="1">Uncharacterized protein</fullName>
    </submittedName>
</protein>
<reference evidence="2" key="2">
    <citation type="journal article" date="2010" name="Genome Res.">
        <title>Population genomic sequencing of Coccidioides fungi reveals recent hybridization and transposon control.</title>
        <authorList>
            <person name="Neafsey D.E."/>
            <person name="Barker B.M."/>
            <person name="Sharpton T.J."/>
            <person name="Stajich J.E."/>
            <person name="Park D.J."/>
            <person name="Whiston E."/>
            <person name="Hung C.-Y."/>
            <person name="McMahan C."/>
            <person name="White J."/>
            <person name="Sykes S."/>
            <person name="Heiman D."/>
            <person name="Young S."/>
            <person name="Zeng Q."/>
            <person name="Abouelleil A."/>
            <person name="Aftuck L."/>
            <person name="Bessette D."/>
            <person name="Brown A."/>
            <person name="FitzGerald M."/>
            <person name="Lui A."/>
            <person name="Macdonald J.P."/>
            <person name="Priest M."/>
            <person name="Orbach M.J."/>
            <person name="Galgiani J.N."/>
            <person name="Kirkland T.N."/>
            <person name="Cole G.T."/>
            <person name="Birren B.W."/>
            <person name="Henn M.R."/>
            <person name="Taylor J.W."/>
            <person name="Rounsley S.D."/>
        </authorList>
    </citation>
    <scope>GENOME REANNOTATION</scope>
    <source>
        <strain evidence="2">RS</strain>
    </source>
</reference>
<sequence>MPVEAEGDVAGKAVISEELEICVSSPRDDGPLVLVTTFRGWHCREWQGEQTVTMVPGPQSHEYEPADDHGKACKLGAAISPTA</sequence>
<accession>J3K8U3</accession>
<evidence type="ECO:0000313" key="2">
    <source>
        <dbReference type="Proteomes" id="UP000001261"/>
    </source>
</evidence>
<evidence type="ECO:0000313" key="1">
    <source>
        <dbReference type="EMBL" id="EAS31272.3"/>
    </source>
</evidence>
<dbReference type="Proteomes" id="UP000001261">
    <property type="component" value="Unassembled WGS sequence"/>
</dbReference>
<dbReference type="KEGG" id="cim:CIMG_13078"/>
<dbReference type="InParanoid" id="J3K8U3"/>